<name>A0A1V9XM59_9ACAR</name>
<gene>
    <name evidence="1" type="ORF">BIW11_09071</name>
</gene>
<organism evidence="1 2">
    <name type="scientific">Tropilaelaps mercedesae</name>
    <dbReference type="NCBI Taxonomy" id="418985"/>
    <lineage>
        <taxon>Eukaryota</taxon>
        <taxon>Metazoa</taxon>
        <taxon>Ecdysozoa</taxon>
        <taxon>Arthropoda</taxon>
        <taxon>Chelicerata</taxon>
        <taxon>Arachnida</taxon>
        <taxon>Acari</taxon>
        <taxon>Parasitiformes</taxon>
        <taxon>Mesostigmata</taxon>
        <taxon>Gamasina</taxon>
        <taxon>Dermanyssoidea</taxon>
        <taxon>Laelapidae</taxon>
        <taxon>Tropilaelaps</taxon>
    </lineage>
</organism>
<evidence type="ECO:0000313" key="2">
    <source>
        <dbReference type="Proteomes" id="UP000192247"/>
    </source>
</evidence>
<dbReference type="Proteomes" id="UP000192247">
    <property type="component" value="Unassembled WGS sequence"/>
</dbReference>
<sequence>MKKGDIHDEQIMATGTTDMTAHFQPSKVQVSSNCEPSVKTWQFEGHHHKYCIHNVRKRQVEKMNSPSLKDRIIRHIGSLSPAQSVEKSLLAMRRALRRGSDPMARRRSG</sequence>
<reference evidence="1 2" key="1">
    <citation type="journal article" date="2017" name="Gigascience">
        <title>Draft genome of the honey bee ectoparasitic mite, Tropilaelaps mercedesae, is shaped by the parasitic life history.</title>
        <authorList>
            <person name="Dong X."/>
            <person name="Armstrong S.D."/>
            <person name="Xia D."/>
            <person name="Makepeace B.L."/>
            <person name="Darby A.C."/>
            <person name="Kadowaki T."/>
        </authorList>
    </citation>
    <scope>NUCLEOTIDE SEQUENCE [LARGE SCALE GENOMIC DNA]</scope>
    <source>
        <strain evidence="1">Wuxi-XJTLU</strain>
    </source>
</reference>
<dbReference type="OrthoDB" id="10535132at2759"/>
<dbReference type="EMBL" id="MNPL01007981">
    <property type="protein sequence ID" value="OQR74438.1"/>
    <property type="molecule type" value="Genomic_DNA"/>
</dbReference>
<comment type="caution">
    <text evidence="1">The sequence shown here is derived from an EMBL/GenBank/DDBJ whole genome shotgun (WGS) entry which is preliminary data.</text>
</comment>
<accession>A0A1V9XM59</accession>
<protein>
    <submittedName>
        <fullName evidence="1">Uncharacterized protein</fullName>
    </submittedName>
</protein>
<evidence type="ECO:0000313" key="1">
    <source>
        <dbReference type="EMBL" id="OQR74438.1"/>
    </source>
</evidence>
<keyword evidence="2" id="KW-1185">Reference proteome</keyword>
<dbReference type="InParanoid" id="A0A1V9XM59"/>
<dbReference type="AlphaFoldDB" id="A0A1V9XM59"/>
<proteinExistence type="predicted"/>